<dbReference type="GO" id="GO:0017004">
    <property type="term" value="P:cytochrome complex assembly"/>
    <property type="evidence" value="ECO:0007669"/>
    <property type="project" value="UniProtKB-KW"/>
</dbReference>
<sequence>MAGGVMAGLGGSFSRRQLLRGVALSAAGLGLAAGAAACTDPNSVSEQARRGDDKGFIAGDGTIEQLAPEQRGAPVELSGKLLDGTPWSMADAANTVLVLNVWGSWCEPCVAEAPELVQAADSLTAAHKDVRFLGINVGESPQTGAAGARALQLPYPSLSDEYRGLGPALQNKASATPTTLVLDRAHRIAARISGPITSPATLTNLVESVVAEGA</sequence>
<keyword evidence="2" id="KW-0201">Cytochrome c-type biogenesis</keyword>
<keyword evidence="3" id="KW-0735">Signal-anchor</keyword>
<evidence type="ECO:0000313" key="8">
    <source>
        <dbReference type="Proteomes" id="UP000008366"/>
    </source>
</evidence>
<evidence type="ECO:0000256" key="4">
    <source>
        <dbReference type="ARBA" id="ARBA00023157"/>
    </source>
</evidence>
<organism evidence="7 8">
    <name type="scientific">Kineosphaera limosa NBRC 100340</name>
    <dbReference type="NCBI Taxonomy" id="1184609"/>
    <lineage>
        <taxon>Bacteria</taxon>
        <taxon>Bacillati</taxon>
        <taxon>Actinomycetota</taxon>
        <taxon>Actinomycetes</taxon>
        <taxon>Micrococcales</taxon>
        <taxon>Dermatophilaceae</taxon>
        <taxon>Kineosphaera</taxon>
    </lineage>
</organism>
<evidence type="ECO:0000256" key="3">
    <source>
        <dbReference type="ARBA" id="ARBA00022968"/>
    </source>
</evidence>
<dbReference type="GO" id="GO:0016491">
    <property type="term" value="F:oxidoreductase activity"/>
    <property type="evidence" value="ECO:0007669"/>
    <property type="project" value="InterPro"/>
</dbReference>
<dbReference type="InterPro" id="IPR013766">
    <property type="entry name" value="Thioredoxin_domain"/>
</dbReference>
<dbReference type="PANTHER" id="PTHR42852">
    <property type="entry name" value="THIOL:DISULFIDE INTERCHANGE PROTEIN DSBE"/>
    <property type="match status" value="1"/>
</dbReference>
<protein>
    <submittedName>
        <fullName evidence="7">Cytochrome c biogenesis protein ResA</fullName>
    </submittedName>
</protein>
<evidence type="ECO:0000259" key="6">
    <source>
        <dbReference type="PROSITE" id="PS51352"/>
    </source>
</evidence>
<dbReference type="CDD" id="cd02966">
    <property type="entry name" value="TlpA_like_family"/>
    <property type="match status" value="1"/>
</dbReference>
<dbReference type="eggNOG" id="COG0526">
    <property type="taxonomic scope" value="Bacteria"/>
</dbReference>
<accession>K6WWI8</accession>
<keyword evidence="8" id="KW-1185">Reference proteome</keyword>
<evidence type="ECO:0000256" key="2">
    <source>
        <dbReference type="ARBA" id="ARBA00022748"/>
    </source>
</evidence>
<dbReference type="STRING" id="1184609.KILIM_039_00410"/>
<dbReference type="PROSITE" id="PS00194">
    <property type="entry name" value="THIOREDOXIN_1"/>
    <property type="match status" value="1"/>
</dbReference>
<dbReference type="PROSITE" id="PS51352">
    <property type="entry name" value="THIOREDOXIN_2"/>
    <property type="match status" value="1"/>
</dbReference>
<dbReference type="Gene3D" id="3.40.30.10">
    <property type="entry name" value="Glutaredoxin"/>
    <property type="match status" value="1"/>
</dbReference>
<name>K6WWI8_9MICO</name>
<dbReference type="Pfam" id="PF00578">
    <property type="entry name" value="AhpC-TSA"/>
    <property type="match status" value="1"/>
</dbReference>
<dbReference type="InterPro" id="IPR036249">
    <property type="entry name" value="Thioredoxin-like_sf"/>
</dbReference>
<dbReference type="InterPro" id="IPR000866">
    <property type="entry name" value="AhpC/TSA"/>
</dbReference>
<dbReference type="Proteomes" id="UP000008366">
    <property type="component" value="Unassembled WGS sequence"/>
</dbReference>
<dbReference type="InterPro" id="IPR006311">
    <property type="entry name" value="TAT_signal"/>
</dbReference>
<dbReference type="GO" id="GO:0030313">
    <property type="term" value="C:cell envelope"/>
    <property type="evidence" value="ECO:0007669"/>
    <property type="project" value="UniProtKB-SubCell"/>
</dbReference>
<dbReference type="GO" id="GO:0016209">
    <property type="term" value="F:antioxidant activity"/>
    <property type="evidence" value="ECO:0007669"/>
    <property type="project" value="InterPro"/>
</dbReference>
<dbReference type="AlphaFoldDB" id="K6WWI8"/>
<keyword evidence="5" id="KW-0676">Redox-active center</keyword>
<keyword evidence="4" id="KW-1015">Disulfide bond</keyword>
<dbReference type="InterPro" id="IPR017937">
    <property type="entry name" value="Thioredoxin_CS"/>
</dbReference>
<feature type="domain" description="Thioredoxin" evidence="6">
    <location>
        <begin position="61"/>
        <end position="211"/>
    </location>
</feature>
<proteinExistence type="predicted"/>
<dbReference type="PROSITE" id="PS51318">
    <property type="entry name" value="TAT"/>
    <property type="match status" value="1"/>
</dbReference>
<dbReference type="InterPro" id="IPR050553">
    <property type="entry name" value="Thioredoxin_ResA/DsbE_sf"/>
</dbReference>
<evidence type="ECO:0000313" key="7">
    <source>
        <dbReference type="EMBL" id="GAB96467.1"/>
    </source>
</evidence>
<comment type="caution">
    <text evidence="7">The sequence shown here is derived from an EMBL/GenBank/DDBJ whole genome shotgun (WGS) entry which is preliminary data.</text>
</comment>
<evidence type="ECO:0000256" key="1">
    <source>
        <dbReference type="ARBA" id="ARBA00004196"/>
    </source>
</evidence>
<keyword evidence="3" id="KW-0812">Transmembrane</keyword>
<gene>
    <name evidence="7" type="primary">resA</name>
    <name evidence="7" type="ORF">KILIM_039_00410</name>
</gene>
<dbReference type="PANTHER" id="PTHR42852:SF6">
    <property type="entry name" value="THIOL:DISULFIDE INTERCHANGE PROTEIN DSBE"/>
    <property type="match status" value="1"/>
</dbReference>
<dbReference type="RefSeq" id="WP_006592999.1">
    <property type="nucleotide sequence ID" value="NZ_BAHD01000039.1"/>
</dbReference>
<evidence type="ECO:0000256" key="5">
    <source>
        <dbReference type="ARBA" id="ARBA00023284"/>
    </source>
</evidence>
<comment type="subcellular location">
    <subcellularLocation>
        <location evidence="1">Cell envelope</location>
    </subcellularLocation>
</comment>
<dbReference type="EMBL" id="BAHD01000039">
    <property type="protein sequence ID" value="GAB96467.1"/>
    <property type="molecule type" value="Genomic_DNA"/>
</dbReference>
<reference evidence="7 8" key="1">
    <citation type="submission" date="2012-08" db="EMBL/GenBank/DDBJ databases">
        <title>Whole genome shotgun sequence of Kineosphaera limosa NBRC 100340.</title>
        <authorList>
            <person name="Yoshida I."/>
            <person name="Isaki S."/>
            <person name="Hosoyama A."/>
            <person name="Tsuchikane K."/>
            <person name="Katsumata H."/>
            <person name="Ando Y."/>
            <person name="Ohji S."/>
            <person name="Hamada M."/>
            <person name="Tamura T."/>
            <person name="Yamazoe A."/>
            <person name="Yamazaki S."/>
            <person name="Fujita N."/>
        </authorList>
    </citation>
    <scope>NUCLEOTIDE SEQUENCE [LARGE SCALE GENOMIC DNA]</scope>
    <source>
        <strain evidence="7 8">NBRC 100340</strain>
    </source>
</reference>
<dbReference type="SUPFAM" id="SSF52833">
    <property type="entry name" value="Thioredoxin-like"/>
    <property type="match status" value="1"/>
</dbReference>